<sequence length="466" mass="52199">MKQYRDAELMLYTDQSSHIHFAACGIHQKAIEENGRGLFTTELLKKIRQNGVDKITYHNLLRSLSLPTEQSPQCYGKYKDRVLFNSRVSSHNTTFIHAEYDPEDDSWILQAGAASGVTLESIWELHHSPTEDSVPVGRCKVKQLNGSNAMLDPFDPKSILPGTGNRILYARFKQHGSGDDLVLKVWASPEVQDLLFPGPDQHVGSTHASGVGYKIISARDTADVALEIHHLESMKVEVAFYWYDLVSKKYGVEKLEHRKPAIRKEVEVVLFAAAHWRWHLQRTNASNAQNMTMSLLKVATRMRPKAPRDYLKEPESVVMKDGVAQLVVESTALHGLKLQNNVNSPLYVRLFYFDPNNFSIGDMFGHNAGNGEVPPNITPRGQLLIGDGADGGSPLKFGISSSNEVELGYMKVFWSTEPLELDEMKQKSAFQLGLGEFRGINLDSDSSDSKWGTECLAVVFRREHSS</sequence>
<evidence type="ECO:0000313" key="2">
    <source>
        <dbReference type="Proteomes" id="UP000663846"/>
    </source>
</evidence>
<organism evidence="1 2">
    <name type="scientific">Rhizoctonia solani</name>
    <dbReference type="NCBI Taxonomy" id="456999"/>
    <lineage>
        <taxon>Eukaryota</taxon>
        <taxon>Fungi</taxon>
        <taxon>Dikarya</taxon>
        <taxon>Basidiomycota</taxon>
        <taxon>Agaricomycotina</taxon>
        <taxon>Agaricomycetes</taxon>
        <taxon>Cantharellales</taxon>
        <taxon>Ceratobasidiaceae</taxon>
        <taxon>Rhizoctonia</taxon>
    </lineage>
</organism>
<evidence type="ECO:0000313" key="1">
    <source>
        <dbReference type="EMBL" id="CAE6447187.1"/>
    </source>
</evidence>
<name>A0A8H3B3U3_9AGAM</name>
<protein>
    <submittedName>
        <fullName evidence="1">Uncharacterized protein</fullName>
    </submittedName>
</protein>
<dbReference type="Proteomes" id="UP000663846">
    <property type="component" value="Unassembled WGS sequence"/>
</dbReference>
<proteinExistence type="predicted"/>
<dbReference type="AlphaFoldDB" id="A0A8H3B3U3"/>
<gene>
    <name evidence="1" type="ORF">RDB_LOCUS139858</name>
</gene>
<accession>A0A8H3B3U3</accession>
<dbReference type="Gene3D" id="3.40.50.1460">
    <property type="match status" value="1"/>
</dbReference>
<dbReference type="EMBL" id="CAJMWS010000480">
    <property type="protein sequence ID" value="CAE6447187.1"/>
    <property type="molecule type" value="Genomic_DNA"/>
</dbReference>
<comment type="caution">
    <text evidence="1">The sequence shown here is derived from an EMBL/GenBank/DDBJ whole genome shotgun (WGS) entry which is preliminary data.</text>
</comment>
<reference evidence="1" key="1">
    <citation type="submission" date="2021-01" db="EMBL/GenBank/DDBJ databases">
        <authorList>
            <person name="Kaushik A."/>
        </authorList>
    </citation>
    <scope>NUCLEOTIDE SEQUENCE</scope>
    <source>
        <strain evidence="1">AG1-1C</strain>
    </source>
</reference>